<name>A0A1J5NYM9_NEOTH</name>
<dbReference type="InterPro" id="IPR050250">
    <property type="entry name" value="Macrolide_Exporter_MacB"/>
</dbReference>
<feature type="transmembrane region" description="Helical" evidence="7">
    <location>
        <begin position="36"/>
        <end position="58"/>
    </location>
</feature>
<evidence type="ECO:0000256" key="1">
    <source>
        <dbReference type="ARBA" id="ARBA00004651"/>
    </source>
</evidence>
<dbReference type="AlphaFoldDB" id="A0A1J5NYM9"/>
<evidence type="ECO:0000313" key="9">
    <source>
        <dbReference type="EMBL" id="OIQ60839.1"/>
    </source>
</evidence>
<keyword evidence="4 7" id="KW-1133">Transmembrane helix</keyword>
<dbReference type="Pfam" id="PF02687">
    <property type="entry name" value="FtsX"/>
    <property type="match status" value="1"/>
</dbReference>
<proteinExistence type="inferred from homology"/>
<feature type="transmembrane region" description="Helical" evidence="7">
    <location>
        <begin position="125"/>
        <end position="143"/>
    </location>
</feature>
<evidence type="ECO:0000256" key="6">
    <source>
        <dbReference type="ARBA" id="ARBA00038076"/>
    </source>
</evidence>
<dbReference type="PANTHER" id="PTHR30572:SF4">
    <property type="entry name" value="ABC TRANSPORTER PERMEASE YTRF"/>
    <property type="match status" value="1"/>
</dbReference>
<dbReference type="GO" id="GO:0022857">
    <property type="term" value="F:transmembrane transporter activity"/>
    <property type="evidence" value="ECO:0007669"/>
    <property type="project" value="TreeGrafter"/>
</dbReference>
<evidence type="ECO:0000256" key="7">
    <source>
        <dbReference type="SAM" id="Phobius"/>
    </source>
</evidence>
<feature type="transmembrane region" description="Helical" evidence="7">
    <location>
        <begin position="79"/>
        <end position="105"/>
    </location>
</feature>
<evidence type="ECO:0000256" key="5">
    <source>
        <dbReference type="ARBA" id="ARBA00023136"/>
    </source>
</evidence>
<protein>
    <submittedName>
        <fullName evidence="9">ABC transporter permease YtrF</fullName>
    </submittedName>
</protein>
<evidence type="ECO:0000256" key="4">
    <source>
        <dbReference type="ARBA" id="ARBA00022989"/>
    </source>
</evidence>
<comment type="subcellular location">
    <subcellularLocation>
        <location evidence="1">Cell membrane</location>
        <topology evidence="1">Multi-pass membrane protein</topology>
    </subcellularLocation>
</comment>
<dbReference type="PANTHER" id="PTHR30572">
    <property type="entry name" value="MEMBRANE COMPONENT OF TRANSPORTER-RELATED"/>
    <property type="match status" value="1"/>
</dbReference>
<keyword evidence="3 7" id="KW-0812">Transmembrane</keyword>
<evidence type="ECO:0000259" key="8">
    <source>
        <dbReference type="Pfam" id="PF02687"/>
    </source>
</evidence>
<comment type="similarity">
    <text evidence="6">Belongs to the ABC-4 integral membrane protein family.</text>
</comment>
<dbReference type="GO" id="GO:0005886">
    <property type="term" value="C:plasma membrane"/>
    <property type="evidence" value="ECO:0007669"/>
    <property type="project" value="UniProtKB-SubCell"/>
</dbReference>
<accession>A0A1J5NYM9</accession>
<dbReference type="InterPro" id="IPR003838">
    <property type="entry name" value="ABC3_permease_C"/>
</dbReference>
<evidence type="ECO:0000256" key="3">
    <source>
        <dbReference type="ARBA" id="ARBA00022692"/>
    </source>
</evidence>
<evidence type="ECO:0000256" key="2">
    <source>
        <dbReference type="ARBA" id="ARBA00022475"/>
    </source>
</evidence>
<dbReference type="EMBL" id="MDDC01000003">
    <property type="protein sequence ID" value="OIQ60839.1"/>
    <property type="molecule type" value="Genomic_DNA"/>
</dbReference>
<keyword evidence="2" id="KW-1003">Cell membrane</keyword>
<evidence type="ECO:0000313" key="10">
    <source>
        <dbReference type="Proteomes" id="UP000182811"/>
    </source>
</evidence>
<organism evidence="9 10">
    <name type="scientific">Neomoorella thermoacetica</name>
    <name type="common">Clostridium thermoaceticum</name>
    <dbReference type="NCBI Taxonomy" id="1525"/>
    <lineage>
        <taxon>Bacteria</taxon>
        <taxon>Bacillati</taxon>
        <taxon>Bacillota</taxon>
        <taxon>Clostridia</taxon>
        <taxon>Neomoorellales</taxon>
        <taxon>Neomoorellaceae</taxon>
        <taxon>Neomoorella</taxon>
    </lineage>
</organism>
<sequence>MSSIAYQIEEAIPGARAKPILKVAGAEGAILQKTQFLMFLIAALSLISAALGIANLMTASIMERSREIGLLKALGASDGAILILSLAETVITGIAGGLAGILSGLGLARVIGQAVFAAAVAPRGIVVPLVLALATGVTILGSLPAMRLLLSLRPAEVLHGR</sequence>
<reference evidence="9 10" key="1">
    <citation type="submission" date="2016-08" db="EMBL/GenBank/DDBJ databases">
        <title>Genome-based comparison of Moorella thermoacetic strains.</title>
        <authorList>
            <person name="Poehlein A."/>
            <person name="Bengelsdorf F.R."/>
            <person name="Esser C."/>
            <person name="Duerre P."/>
            <person name="Daniel R."/>
        </authorList>
    </citation>
    <scope>NUCLEOTIDE SEQUENCE [LARGE SCALE GENOMIC DNA]</scope>
    <source>
        <strain evidence="9 10">DSM 21394</strain>
    </source>
</reference>
<gene>
    <name evidence="9" type="primary">ytrF</name>
    <name evidence="9" type="ORF">MOTE_03660</name>
</gene>
<keyword evidence="5 7" id="KW-0472">Membrane</keyword>
<feature type="domain" description="ABC3 transporter permease C-terminal" evidence="8">
    <location>
        <begin position="40"/>
        <end position="151"/>
    </location>
</feature>
<comment type="caution">
    <text evidence="9">The sequence shown here is derived from an EMBL/GenBank/DDBJ whole genome shotgun (WGS) entry which is preliminary data.</text>
</comment>
<dbReference type="Proteomes" id="UP000182811">
    <property type="component" value="Unassembled WGS sequence"/>
</dbReference>